<dbReference type="EMBL" id="LR796915">
    <property type="protein sequence ID" value="CAB4174787.1"/>
    <property type="molecule type" value="Genomic_DNA"/>
</dbReference>
<dbReference type="PANTHER" id="PTHR42847:SF4">
    <property type="entry name" value="ALKANESULFONATE MONOOXYGENASE-RELATED"/>
    <property type="match status" value="1"/>
</dbReference>
<reference evidence="4" key="1">
    <citation type="submission" date="2020-05" db="EMBL/GenBank/DDBJ databases">
        <authorList>
            <person name="Chiriac C."/>
            <person name="Salcher M."/>
            <person name="Ghai R."/>
            <person name="Kavagutti S V."/>
        </authorList>
    </citation>
    <scope>NUCLEOTIDE SEQUENCE</scope>
</reference>
<evidence type="ECO:0000313" key="3">
    <source>
        <dbReference type="EMBL" id="CAB4174787.1"/>
    </source>
</evidence>
<evidence type="ECO:0000313" key="8">
    <source>
        <dbReference type="EMBL" id="CAB4217967.1"/>
    </source>
</evidence>
<name>A0A6J5QJU2_9CAUD</name>
<evidence type="ECO:0000313" key="4">
    <source>
        <dbReference type="EMBL" id="CAB4179884.1"/>
    </source>
</evidence>
<dbReference type="EMBL" id="LR796551">
    <property type="protein sequence ID" value="CAB4150971.1"/>
    <property type="molecule type" value="Genomic_DNA"/>
</dbReference>
<evidence type="ECO:0000313" key="1">
    <source>
        <dbReference type="EMBL" id="CAB4146011.1"/>
    </source>
</evidence>
<protein>
    <submittedName>
        <fullName evidence="4">Luciferase-like domain containing protein</fullName>
    </submittedName>
</protein>
<dbReference type="InterPro" id="IPR036661">
    <property type="entry name" value="Luciferase-like_sf"/>
</dbReference>
<evidence type="ECO:0000313" key="2">
    <source>
        <dbReference type="EMBL" id="CAB4150971.1"/>
    </source>
</evidence>
<dbReference type="EMBL" id="LR797188">
    <property type="protein sequence ID" value="CAB4192739.1"/>
    <property type="molecule type" value="Genomic_DNA"/>
</dbReference>
<organism evidence="4">
    <name type="scientific">uncultured Caudovirales phage</name>
    <dbReference type="NCBI Taxonomy" id="2100421"/>
    <lineage>
        <taxon>Viruses</taxon>
        <taxon>Duplodnaviria</taxon>
        <taxon>Heunggongvirae</taxon>
        <taxon>Uroviricota</taxon>
        <taxon>Caudoviricetes</taxon>
        <taxon>Peduoviridae</taxon>
        <taxon>Maltschvirus</taxon>
        <taxon>Maltschvirus maltsch</taxon>
    </lineage>
</organism>
<dbReference type="EMBL" id="LR796983">
    <property type="protein sequence ID" value="CAB4179884.1"/>
    <property type="molecule type" value="Genomic_DNA"/>
</dbReference>
<dbReference type="EMBL" id="LR797131">
    <property type="protein sequence ID" value="CAB4188900.1"/>
    <property type="molecule type" value="Genomic_DNA"/>
</dbReference>
<sequence length="260" mass="30585">MLRNDDLTSELSSKLNDYGYYSILLTYHSRIPDNWIKCANLINLKEKIKYMIAVRTYAISPEYCAMMCESFNRIANDRLMLNIVSGDLHKGESSVDDVILINDYIKTQEDRVIYTRKFMEKFINMPIMNKKPEIVITGRSDYAIETASKYGDYGIMMLSEFLKDPKKFDSINNKIVSCSLLIRETDKECEEFLFNLFGEDSNSSIYKSTIYGSIDTIKDKIWYFKNKYNINDFLINLYEEDTYSENIHQFIKNIEWSDFG</sequence>
<dbReference type="EMBL" id="LR796457">
    <property type="protein sequence ID" value="CAB4146011.1"/>
    <property type="molecule type" value="Genomic_DNA"/>
</dbReference>
<evidence type="ECO:0000313" key="6">
    <source>
        <dbReference type="EMBL" id="CAB4188900.1"/>
    </source>
</evidence>
<dbReference type="PANTHER" id="PTHR42847">
    <property type="entry name" value="ALKANESULFONATE MONOOXYGENASE"/>
    <property type="match status" value="1"/>
</dbReference>
<gene>
    <name evidence="4" type="ORF">UFOVP1032_147</name>
    <name evidence="5" type="ORF">UFOVP1125_63</name>
    <name evidence="6" type="ORF">UFOVP1173_9</name>
    <name evidence="7" type="ORF">UFOVP1241_79</name>
    <name evidence="8" type="ORF">UFOVP1491_147</name>
    <name evidence="9" type="ORF">UFOVP1579_147</name>
    <name evidence="1" type="ORF">UFOVP485_126</name>
    <name evidence="2" type="ORF">UFOVP575_78</name>
    <name evidence="3" type="ORF">UFOVP963_82</name>
</gene>
<dbReference type="EMBL" id="LR797080">
    <property type="protein sequence ID" value="CAB4185560.1"/>
    <property type="molecule type" value="Genomic_DNA"/>
</dbReference>
<dbReference type="Gene3D" id="3.20.20.30">
    <property type="entry name" value="Luciferase-like domain"/>
    <property type="match status" value="1"/>
</dbReference>
<evidence type="ECO:0000313" key="7">
    <source>
        <dbReference type="EMBL" id="CAB4192739.1"/>
    </source>
</evidence>
<dbReference type="EMBL" id="LR798431">
    <property type="protein sequence ID" value="CAB5231681.1"/>
    <property type="molecule type" value="Genomic_DNA"/>
</dbReference>
<evidence type="ECO:0000313" key="9">
    <source>
        <dbReference type="EMBL" id="CAB5231681.1"/>
    </source>
</evidence>
<dbReference type="EMBL" id="LR797455">
    <property type="protein sequence ID" value="CAB4217967.1"/>
    <property type="molecule type" value="Genomic_DNA"/>
</dbReference>
<evidence type="ECO:0000313" key="5">
    <source>
        <dbReference type="EMBL" id="CAB4185560.1"/>
    </source>
</evidence>
<dbReference type="GO" id="GO:0046306">
    <property type="term" value="P:alkanesulfonate catabolic process"/>
    <property type="evidence" value="ECO:0007669"/>
    <property type="project" value="TreeGrafter"/>
</dbReference>
<dbReference type="InterPro" id="IPR050172">
    <property type="entry name" value="SsuD_RutA_monooxygenase"/>
</dbReference>
<dbReference type="SUPFAM" id="SSF51679">
    <property type="entry name" value="Bacterial luciferase-like"/>
    <property type="match status" value="1"/>
</dbReference>
<accession>A0A6J5QJU2</accession>
<proteinExistence type="predicted"/>
<dbReference type="GO" id="GO:0008726">
    <property type="term" value="F:alkanesulfonate monooxygenase activity"/>
    <property type="evidence" value="ECO:0007669"/>
    <property type="project" value="TreeGrafter"/>
</dbReference>